<dbReference type="PROSITE" id="PS00151">
    <property type="entry name" value="ACYLPHOSPHATASE_2"/>
    <property type="match status" value="1"/>
</dbReference>
<sequence length="92" mass="10161">MSAERSVHVVASGLVQGVGFRWHTLQQAEALGLTGWVRNLPNGDVEMFVQGGELVVETFLAWLREGPGYAQVRRLRVREAPRQGGLTGFTVR</sequence>
<accession>A0A375I0U8</accession>
<dbReference type="SUPFAM" id="SSF54975">
    <property type="entry name" value="Acylphosphatase/BLUF domain-like"/>
    <property type="match status" value="1"/>
</dbReference>
<evidence type="ECO:0000256" key="2">
    <source>
        <dbReference type="ARBA" id="ARBA00012150"/>
    </source>
</evidence>
<dbReference type="OrthoDB" id="3182027at2"/>
<keyword evidence="9" id="KW-1185">Reference proteome</keyword>
<feature type="active site" evidence="5">
    <location>
        <position position="39"/>
    </location>
</feature>
<dbReference type="EMBL" id="OMOH01000004">
    <property type="protein sequence ID" value="SPF68436.1"/>
    <property type="molecule type" value="Genomic_DNA"/>
</dbReference>
<dbReference type="Pfam" id="PF00708">
    <property type="entry name" value="Acylphosphatase"/>
    <property type="match status" value="1"/>
</dbReference>
<evidence type="ECO:0000256" key="6">
    <source>
        <dbReference type="RuleBase" id="RU004168"/>
    </source>
</evidence>
<evidence type="ECO:0000256" key="3">
    <source>
        <dbReference type="ARBA" id="ARBA00015991"/>
    </source>
</evidence>
<dbReference type="GO" id="GO:0003998">
    <property type="term" value="F:acylphosphatase activity"/>
    <property type="evidence" value="ECO:0007669"/>
    <property type="project" value="UniProtKB-EC"/>
</dbReference>
<evidence type="ECO:0000256" key="4">
    <source>
        <dbReference type="ARBA" id="ARBA00047645"/>
    </source>
</evidence>
<dbReference type="InterPro" id="IPR036046">
    <property type="entry name" value="Acylphosphatase-like_dom_sf"/>
</dbReference>
<protein>
    <recommendedName>
        <fullName evidence="3 5">acylphosphatase</fullName>
        <ecNumber evidence="2 5">3.6.1.7</ecNumber>
    </recommendedName>
</protein>
<keyword evidence="5 8" id="KW-0378">Hydrolase</keyword>
<dbReference type="PANTHER" id="PTHR47268">
    <property type="entry name" value="ACYLPHOSPHATASE"/>
    <property type="match status" value="1"/>
</dbReference>
<name>A0A375I0U8_9ACTN</name>
<dbReference type="PANTHER" id="PTHR47268:SF4">
    <property type="entry name" value="ACYLPHOSPHATASE"/>
    <property type="match status" value="1"/>
</dbReference>
<dbReference type="RefSeq" id="WP_119715583.1">
    <property type="nucleotide sequence ID" value="NZ_OMOH01000004.1"/>
</dbReference>
<dbReference type="InterPro" id="IPR001792">
    <property type="entry name" value="Acylphosphatase-like_dom"/>
</dbReference>
<dbReference type="InterPro" id="IPR017968">
    <property type="entry name" value="Acylphosphatase_CS"/>
</dbReference>
<comment type="similarity">
    <text evidence="1 6">Belongs to the acylphosphatase family.</text>
</comment>
<dbReference type="InterPro" id="IPR020456">
    <property type="entry name" value="Acylphosphatase"/>
</dbReference>
<evidence type="ECO:0000259" key="7">
    <source>
        <dbReference type="PROSITE" id="PS51160"/>
    </source>
</evidence>
<reference evidence="9" key="1">
    <citation type="submission" date="2018-02" db="EMBL/GenBank/DDBJ databases">
        <authorList>
            <person name="Hornung B."/>
        </authorList>
    </citation>
    <scope>NUCLEOTIDE SEQUENCE [LARGE SCALE GENOMIC DNA]</scope>
</reference>
<dbReference type="PROSITE" id="PS51160">
    <property type="entry name" value="ACYLPHOSPHATASE_3"/>
    <property type="match status" value="1"/>
</dbReference>
<dbReference type="Gene3D" id="3.30.70.100">
    <property type="match status" value="1"/>
</dbReference>
<evidence type="ECO:0000313" key="9">
    <source>
        <dbReference type="Proteomes" id="UP000265962"/>
    </source>
</evidence>
<organism evidence="8 9">
    <name type="scientific">Propionibacterium ruminifibrarum</name>
    <dbReference type="NCBI Taxonomy" id="1962131"/>
    <lineage>
        <taxon>Bacteria</taxon>
        <taxon>Bacillati</taxon>
        <taxon>Actinomycetota</taxon>
        <taxon>Actinomycetes</taxon>
        <taxon>Propionibacteriales</taxon>
        <taxon>Propionibacteriaceae</taxon>
        <taxon>Propionibacterium</taxon>
    </lineage>
</organism>
<gene>
    <name evidence="8" type="ORF">PROPJV5_1431</name>
</gene>
<dbReference type="Proteomes" id="UP000265962">
    <property type="component" value="Unassembled WGS sequence"/>
</dbReference>
<proteinExistence type="inferred from homology"/>
<evidence type="ECO:0000313" key="8">
    <source>
        <dbReference type="EMBL" id="SPF68436.1"/>
    </source>
</evidence>
<evidence type="ECO:0000256" key="1">
    <source>
        <dbReference type="ARBA" id="ARBA00005614"/>
    </source>
</evidence>
<comment type="catalytic activity">
    <reaction evidence="4 5">
        <text>an acyl phosphate + H2O = a carboxylate + phosphate + H(+)</text>
        <dbReference type="Rhea" id="RHEA:14965"/>
        <dbReference type="ChEBI" id="CHEBI:15377"/>
        <dbReference type="ChEBI" id="CHEBI:15378"/>
        <dbReference type="ChEBI" id="CHEBI:29067"/>
        <dbReference type="ChEBI" id="CHEBI:43474"/>
        <dbReference type="ChEBI" id="CHEBI:59918"/>
        <dbReference type="EC" id="3.6.1.7"/>
    </reaction>
</comment>
<dbReference type="AlphaFoldDB" id="A0A375I0U8"/>
<feature type="active site" evidence="5">
    <location>
        <position position="21"/>
    </location>
</feature>
<dbReference type="EC" id="3.6.1.7" evidence="2 5"/>
<evidence type="ECO:0000256" key="5">
    <source>
        <dbReference type="PROSITE-ProRule" id="PRU00520"/>
    </source>
</evidence>
<feature type="domain" description="Acylphosphatase-like" evidence="7">
    <location>
        <begin position="6"/>
        <end position="92"/>
    </location>
</feature>
<dbReference type="PRINTS" id="PR00112">
    <property type="entry name" value="ACYLPHPHTASE"/>
</dbReference>